<dbReference type="GO" id="GO:0030163">
    <property type="term" value="P:protein catabolic process"/>
    <property type="evidence" value="ECO:0007669"/>
    <property type="project" value="UniProtKB-UniRule"/>
</dbReference>
<dbReference type="Gene3D" id="3.40.630.70">
    <property type="entry name" value="Leucyl/phenylalanyl-tRNA-protein transferase, C-terminal domain"/>
    <property type="match status" value="1"/>
</dbReference>
<dbReference type="Gene3D" id="3.30.70.3550">
    <property type="entry name" value="Leucyl/phenylalanyl-tRNA-protein transferase, N-terminal domain"/>
    <property type="match status" value="1"/>
</dbReference>
<keyword evidence="2 4" id="KW-0808">Transferase</keyword>
<dbReference type="InterPro" id="IPR004616">
    <property type="entry name" value="Leu/Phe-tRNA_Trfase"/>
</dbReference>
<dbReference type="InterPro" id="IPR016181">
    <property type="entry name" value="Acyl_CoA_acyltransferase"/>
</dbReference>
<sequence>MSLELPFIEQPDDFPDVTQALHDPNGLLGFGCVLSNELLINAYYQGIFPWFNPGEPVFWWSPDPRAGFFPEHSKPSKSLRKVLRQANFRVTLNHDFHGVITACAETAPNRPATWITQEMIAAYGNLHEEGVAHSVEVWQQQQLVGGLYGLSLGQLFFGESMFHRASNASKVALFYLMQHCRSAGFPLIDCQMPNPHLMSLGAKEVSRTEFLSYLKQYRDQTVPPNFWQPSELSELYNF</sequence>
<evidence type="ECO:0000313" key="6">
    <source>
        <dbReference type="Proteomes" id="UP000245790"/>
    </source>
</evidence>
<dbReference type="Pfam" id="PF03588">
    <property type="entry name" value="Leu_Phe_trans"/>
    <property type="match status" value="1"/>
</dbReference>
<dbReference type="NCBIfam" id="TIGR00667">
    <property type="entry name" value="aat"/>
    <property type="match status" value="1"/>
</dbReference>
<dbReference type="InterPro" id="IPR042203">
    <property type="entry name" value="Leu/Phe-tRNA_Trfase_C"/>
</dbReference>
<evidence type="ECO:0000256" key="3">
    <source>
        <dbReference type="ARBA" id="ARBA00023315"/>
    </source>
</evidence>
<dbReference type="SUPFAM" id="SSF55729">
    <property type="entry name" value="Acyl-CoA N-acyltransferases (Nat)"/>
    <property type="match status" value="1"/>
</dbReference>
<keyword evidence="1 4" id="KW-0963">Cytoplasm</keyword>
<protein>
    <recommendedName>
        <fullName evidence="4">Leucyl/phenylalanyl-tRNA--protein transferase</fullName>
        <ecNumber evidence="4">2.3.2.6</ecNumber>
    </recommendedName>
    <alternativeName>
        <fullName evidence="4">L/F-transferase</fullName>
    </alternativeName>
    <alternativeName>
        <fullName evidence="4">Leucyltransferase</fullName>
    </alternativeName>
    <alternativeName>
        <fullName evidence="4">Phenyalanyltransferase</fullName>
    </alternativeName>
</protein>
<comment type="catalytic activity">
    <reaction evidence="4">
        <text>N-terminal L-lysyl-[protein] + L-leucyl-tRNA(Leu) = N-terminal L-leucyl-L-lysyl-[protein] + tRNA(Leu) + H(+)</text>
        <dbReference type="Rhea" id="RHEA:12340"/>
        <dbReference type="Rhea" id="RHEA-COMP:9613"/>
        <dbReference type="Rhea" id="RHEA-COMP:9622"/>
        <dbReference type="Rhea" id="RHEA-COMP:12670"/>
        <dbReference type="Rhea" id="RHEA-COMP:12671"/>
        <dbReference type="ChEBI" id="CHEBI:15378"/>
        <dbReference type="ChEBI" id="CHEBI:65249"/>
        <dbReference type="ChEBI" id="CHEBI:78442"/>
        <dbReference type="ChEBI" id="CHEBI:78494"/>
        <dbReference type="ChEBI" id="CHEBI:133043"/>
        <dbReference type="EC" id="2.3.2.6"/>
    </reaction>
</comment>
<comment type="subcellular location">
    <subcellularLocation>
        <location evidence="4">Cytoplasm</location>
    </subcellularLocation>
</comment>
<evidence type="ECO:0000256" key="1">
    <source>
        <dbReference type="ARBA" id="ARBA00022490"/>
    </source>
</evidence>
<evidence type="ECO:0000256" key="4">
    <source>
        <dbReference type="HAMAP-Rule" id="MF_00688"/>
    </source>
</evidence>
<dbReference type="PANTHER" id="PTHR30098:SF2">
    <property type="entry name" value="LEUCYL_PHENYLALANYL-TRNA--PROTEIN TRANSFERASE"/>
    <property type="match status" value="1"/>
</dbReference>
<gene>
    <name evidence="4" type="primary">aat</name>
    <name evidence="5" type="ORF">C8D97_103101</name>
</gene>
<dbReference type="FunFam" id="3.40.630.70:FF:000001">
    <property type="entry name" value="Leucyl/phenylalanyl-tRNA--protein transferase"/>
    <property type="match status" value="1"/>
</dbReference>
<dbReference type="Proteomes" id="UP000245790">
    <property type="component" value="Unassembled WGS sequence"/>
</dbReference>
<comment type="caution">
    <text evidence="5">The sequence shown here is derived from an EMBL/GenBank/DDBJ whole genome shotgun (WGS) entry which is preliminary data.</text>
</comment>
<dbReference type="PANTHER" id="PTHR30098">
    <property type="entry name" value="LEUCYL/PHENYLALANYL-TRNA--PROTEIN TRANSFERASE"/>
    <property type="match status" value="1"/>
</dbReference>
<accession>A0A316FWT5</accession>
<dbReference type="GO" id="GO:0008914">
    <property type="term" value="F:leucyl-tRNA--protein transferase activity"/>
    <property type="evidence" value="ECO:0007669"/>
    <property type="project" value="UniProtKB-UniRule"/>
</dbReference>
<dbReference type="InterPro" id="IPR042221">
    <property type="entry name" value="Leu/Phe-tRNA_Trfase_N"/>
</dbReference>
<keyword evidence="3 4" id="KW-0012">Acyltransferase</keyword>
<dbReference type="OrthoDB" id="9790282at2"/>
<comment type="similarity">
    <text evidence="4">Belongs to the L/F-transferase family.</text>
</comment>
<name>A0A316FWT5_9GAMM</name>
<dbReference type="RefSeq" id="WP_109762403.1">
    <property type="nucleotide sequence ID" value="NZ_QGGU01000003.1"/>
</dbReference>
<keyword evidence="6" id="KW-1185">Reference proteome</keyword>
<dbReference type="AlphaFoldDB" id="A0A316FWT5"/>
<comment type="function">
    <text evidence="4">Functions in the N-end rule pathway of protein degradation where it conjugates Leu, Phe and, less efficiently, Met from aminoacyl-tRNAs to the N-termini of proteins containing an N-terminal arginine or lysine.</text>
</comment>
<proteinExistence type="inferred from homology"/>
<dbReference type="GO" id="GO:0005737">
    <property type="term" value="C:cytoplasm"/>
    <property type="evidence" value="ECO:0007669"/>
    <property type="project" value="UniProtKB-SubCell"/>
</dbReference>
<comment type="catalytic activity">
    <reaction evidence="4">
        <text>L-phenylalanyl-tRNA(Phe) + an N-terminal L-alpha-aminoacyl-[protein] = an N-terminal L-phenylalanyl-L-alpha-aminoacyl-[protein] + tRNA(Phe)</text>
        <dbReference type="Rhea" id="RHEA:43632"/>
        <dbReference type="Rhea" id="RHEA-COMP:9668"/>
        <dbReference type="Rhea" id="RHEA-COMP:9699"/>
        <dbReference type="Rhea" id="RHEA-COMP:10636"/>
        <dbReference type="Rhea" id="RHEA-COMP:10637"/>
        <dbReference type="ChEBI" id="CHEBI:78442"/>
        <dbReference type="ChEBI" id="CHEBI:78531"/>
        <dbReference type="ChEBI" id="CHEBI:78597"/>
        <dbReference type="ChEBI" id="CHEBI:83561"/>
        <dbReference type="EC" id="2.3.2.6"/>
    </reaction>
</comment>
<dbReference type="EC" id="2.3.2.6" evidence="4"/>
<comment type="catalytic activity">
    <reaction evidence="4">
        <text>N-terminal L-arginyl-[protein] + L-leucyl-tRNA(Leu) = N-terminal L-leucyl-L-arginyl-[protein] + tRNA(Leu) + H(+)</text>
        <dbReference type="Rhea" id="RHEA:50416"/>
        <dbReference type="Rhea" id="RHEA-COMP:9613"/>
        <dbReference type="Rhea" id="RHEA-COMP:9622"/>
        <dbReference type="Rhea" id="RHEA-COMP:12672"/>
        <dbReference type="Rhea" id="RHEA-COMP:12673"/>
        <dbReference type="ChEBI" id="CHEBI:15378"/>
        <dbReference type="ChEBI" id="CHEBI:64719"/>
        <dbReference type="ChEBI" id="CHEBI:78442"/>
        <dbReference type="ChEBI" id="CHEBI:78494"/>
        <dbReference type="ChEBI" id="CHEBI:133044"/>
        <dbReference type="EC" id="2.3.2.6"/>
    </reaction>
</comment>
<evidence type="ECO:0000256" key="2">
    <source>
        <dbReference type="ARBA" id="ARBA00022679"/>
    </source>
</evidence>
<dbReference type="EMBL" id="QGGU01000003">
    <property type="protein sequence ID" value="PWK53274.1"/>
    <property type="molecule type" value="Genomic_DNA"/>
</dbReference>
<evidence type="ECO:0000313" key="5">
    <source>
        <dbReference type="EMBL" id="PWK53274.1"/>
    </source>
</evidence>
<dbReference type="HAMAP" id="MF_00688">
    <property type="entry name" value="Leu_Phe_trans"/>
    <property type="match status" value="1"/>
</dbReference>
<organism evidence="5 6">
    <name type="scientific">Pleionea mediterranea</name>
    <dbReference type="NCBI Taxonomy" id="523701"/>
    <lineage>
        <taxon>Bacteria</taxon>
        <taxon>Pseudomonadati</taxon>
        <taxon>Pseudomonadota</taxon>
        <taxon>Gammaproteobacteria</taxon>
        <taxon>Oceanospirillales</taxon>
        <taxon>Pleioneaceae</taxon>
        <taxon>Pleionea</taxon>
    </lineage>
</organism>
<reference evidence="5 6" key="1">
    <citation type="submission" date="2018-05" db="EMBL/GenBank/DDBJ databases">
        <title>Genomic Encyclopedia of Type Strains, Phase IV (KMG-IV): sequencing the most valuable type-strain genomes for metagenomic binning, comparative biology and taxonomic classification.</title>
        <authorList>
            <person name="Goeker M."/>
        </authorList>
    </citation>
    <scope>NUCLEOTIDE SEQUENCE [LARGE SCALE GENOMIC DNA]</scope>
    <source>
        <strain evidence="5 6">DSM 25350</strain>
    </source>
</reference>